<protein>
    <recommendedName>
        <fullName evidence="6">Prophage Lp1 protein 6</fullName>
    </recommendedName>
</protein>
<dbReference type="RefSeq" id="WP_003610176.1">
    <property type="nucleotide sequence ID" value="NZ_ALXH01000047.1"/>
</dbReference>
<evidence type="ECO:0000313" key="4">
    <source>
        <dbReference type="EMBL" id="MBJ7637883.1"/>
    </source>
</evidence>
<dbReference type="GeneID" id="57978561"/>
<dbReference type="EMBL" id="JAAOCP010000001">
    <property type="protein sequence ID" value="MBJ7637883.1"/>
    <property type="molecule type" value="Genomic_DNA"/>
</dbReference>
<dbReference type="InterPro" id="IPR037873">
    <property type="entry name" value="BamE-like"/>
</dbReference>
<sequence>MTGKQPYFKTKIAALTIAFIGILLSWIPVINHVGLVVDILAFAFALFALWLDRHGDKTLPIITALLSLLGIGLVSINQNYYGNSISHESKHLSVHINDKQADGFDWVRADFDNLTVGDSKTGRGGDTYQDIRDMLGKPKEQEDDTTASPTTRVAIWRNANKTKTVTLTFAKTTSGDFKLTSKHAEGLK</sequence>
<feature type="transmembrane region" description="Helical" evidence="2">
    <location>
        <begin position="12"/>
        <end position="29"/>
    </location>
</feature>
<proteinExistence type="predicted"/>
<name>A0A4Z0RN50_WEICO</name>
<organism evidence="4 5">
    <name type="scientific">Weissella confusa</name>
    <name type="common">Lactobacillus confusus</name>
    <dbReference type="NCBI Taxonomy" id="1583"/>
    <lineage>
        <taxon>Bacteria</taxon>
        <taxon>Bacillati</taxon>
        <taxon>Bacillota</taxon>
        <taxon>Bacilli</taxon>
        <taxon>Lactobacillales</taxon>
        <taxon>Lactobacillaceae</taxon>
        <taxon>Weissella</taxon>
    </lineage>
</organism>
<evidence type="ECO:0000313" key="5">
    <source>
        <dbReference type="Proteomes" id="UP000728106"/>
    </source>
</evidence>
<keyword evidence="2" id="KW-0812">Transmembrane</keyword>
<feature type="transmembrane region" description="Helical" evidence="2">
    <location>
        <begin position="58"/>
        <end position="76"/>
    </location>
</feature>
<reference evidence="4 5" key="2">
    <citation type="journal article" date="2021" name="Int. J. Food Microbiol.">
        <title>Safety demonstration of a microbial species for use in the food chain: Weissella confusa.</title>
        <authorList>
            <person name="Bourdichon F."/>
            <person name="Patrone V."/>
            <person name="Fontana A."/>
            <person name="Milani G."/>
            <person name="Morelli L."/>
        </authorList>
    </citation>
    <scope>NUCLEOTIDE SEQUENCE [LARGE SCALE GENOMIC DNA]</scope>
    <source>
        <strain evidence="3">CCUG 30943</strain>
        <strain evidence="4 5">CCUG 43002</strain>
    </source>
</reference>
<gene>
    <name evidence="4" type="ORF">HAU20_00400</name>
    <name evidence="3" type="ORF">HAU43_01080</name>
</gene>
<feature type="transmembrane region" description="Helical" evidence="2">
    <location>
        <begin position="35"/>
        <end position="51"/>
    </location>
</feature>
<dbReference type="AlphaFoldDB" id="A0A4Z0RN50"/>
<keyword evidence="1" id="KW-0732">Signal</keyword>
<reference evidence="4" key="1">
    <citation type="submission" date="2020-02" db="EMBL/GenBank/DDBJ databases">
        <authorList>
            <person name="Fontana A."/>
            <person name="Patrone V."/>
            <person name="Morelli L."/>
        </authorList>
    </citation>
    <scope>NUCLEOTIDE SEQUENCE</scope>
    <source>
        <strain evidence="3">CCUG 30943</strain>
        <strain evidence="4">CCUG 43002</strain>
    </source>
</reference>
<keyword evidence="2" id="KW-0472">Membrane</keyword>
<evidence type="ECO:0000313" key="3">
    <source>
        <dbReference type="EMBL" id="MBJ7631709.1"/>
    </source>
</evidence>
<dbReference type="EMBL" id="JAAOCX010000001">
    <property type="protein sequence ID" value="MBJ7631709.1"/>
    <property type="molecule type" value="Genomic_DNA"/>
</dbReference>
<dbReference type="Proteomes" id="UP000808038">
    <property type="component" value="Unassembled WGS sequence"/>
</dbReference>
<evidence type="ECO:0008006" key="6">
    <source>
        <dbReference type="Google" id="ProtNLM"/>
    </source>
</evidence>
<evidence type="ECO:0000256" key="2">
    <source>
        <dbReference type="SAM" id="Phobius"/>
    </source>
</evidence>
<comment type="caution">
    <text evidence="4">The sequence shown here is derived from an EMBL/GenBank/DDBJ whole genome shotgun (WGS) entry which is preliminary data.</text>
</comment>
<dbReference type="Gene3D" id="3.30.1450.10">
    <property type="match status" value="1"/>
</dbReference>
<accession>A0A4Z0RN50</accession>
<keyword evidence="5" id="KW-1185">Reference proteome</keyword>
<evidence type="ECO:0000256" key="1">
    <source>
        <dbReference type="ARBA" id="ARBA00022729"/>
    </source>
</evidence>
<keyword evidence="2" id="KW-1133">Transmembrane helix</keyword>
<dbReference type="Proteomes" id="UP000728106">
    <property type="component" value="Unassembled WGS sequence"/>
</dbReference>